<dbReference type="EMBL" id="BAAFJT010000040">
    <property type="protein sequence ID" value="GAB0205360.1"/>
    <property type="molecule type" value="Genomic_DNA"/>
</dbReference>
<evidence type="ECO:0000256" key="1">
    <source>
        <dbReference type="SAM" id="MobiDB-lite"/>
    </source>
</evidence>
<sequence>MYACIPENRLYPGINKKNHGQQVVGGDFPLYSTLVRSHLEYYVQVWDPQYKKDLFEQVQRRAMKMIRDDDEGVDEDDEDDDDDDDEEDDYYWLDKYSVLYY</sequence>
<name>A0ABC9Y5N2_GRUJA</name>
<evidence type="ECO:0000313" key="3">
    <source>
        <dbReference type="Proteomes" id="UP001623348"/>
    </source>
</evidence>
<comment type="caution">
    <text evidence="2">The sequence shown here is derived from an EMBL/GenBank/DDBJ whole genome shotgun (WGS) entry which is preliminary data.</text>
</comment>
<reference evidence="2 3" key="1">
    <citation type="submission" date="2024-06" db="EMBL/GenBank/DDBJ databases">
        <title>The draft genome of Grus japonensis, version 3.</title>
        <authorList>
            <person name="Nabeshima K."/>
            <person name="Suzuki S."/>
            <person name="Onuma M."/>
        </authorList>
    </citation>
    <scope>NUCLEOTIDE SEQUENCE [LARGE SCALE GENOMIC DNA]</scope>
    <source>
        <strain evidence="2 3">451A</strain>
    </source>
</reference>
<feature type="compositionally biased region" description="Acidic residues" evidence="1">
    <location>
        <begin position="68"/>
        <end position="88"/>
    </location>
</feature>
<protein>
    <submittedName>
        <fullName evidence="2">Uncharacterized protein</fullName>
    </submittedName>
</protein>
<feature type="region of interest" description="Disordered" evidence="1">
    <location>
        <begin position="66"/>
        <end position="88"/>
    </location>
</feature>
<accession>A0ABC9Y5N2</accession>
<organism evidence="2 3">
    <name type="scientific">Grus japonensis</name>
    <name type="common">Japanese crane</name>
    <name type="synonym">Red-crowned crane</name>
    <dbReference type="NCBI Taxonomy" id="30415"/>
    <lineage>
        <taxon>Eukaryota</taxon>
        <taxon>Metazoa</taxon>
        <taxon>Chordata</taxon>
        <taxon>Craniata</taxon>
        <taxon>Vertebrata</taxon>
        <taxon>Euteleostomi</taxon>
        <taxon>Archelosauria</taxon>
        <taxon>Archosauria</taxon>
        <taxon>Dinosauria</taxon>
        <taxon>Saurischia</taxon>
        <taxon>Theropoda</taxon>
        <taxon>Coelurosauria</taxon>
        <taxon>Aves</taxon>
        <taxon>Neognathae</taxon>
        <taxon>Neoaves</taxon>
        <taxon>Gruiformes</taxon>
        <taxon>Gruidae</taxon>
        <taxon>Grus</taxon>
    </lineage>
</organism>
<keyword evidence="3" id="KW-1185">Reference proteome</keyword>
<gene>
    <name evidence="2" type="ORF">GRJ2_003001600</name>
</gene>
<proteinExistence type="predicted"/>
<dbReference type="AlphaFoldDB" id="A0ABC9Y5N2"/>
<dbReference type="Proteomes" id="UP001623348">
    <property type="component" value="Unassembled WGS sequence"/>
</dbReference>
<evidence type="ECO:0000313" key="2">
    <source>
        <dbReference type="EMBL" id="GAB0205360.1"/>
    </source>
</evidence>